<feature type="signal peptide" evidence="4">
    <location>
        <begin position="1"/>
        <end position="25"/>
    </location>
</feature>
<dbReference type="InterPro" id="IPR008979">
    <property type="entry name" value="Galactose-bd-like_sf"/>
</dbReference>
<evidence type="ECO:0000256" key="1">
    <source>
        <dbReference type="ARBA" id="ARBA00007401"/>
    </source>
</evidence>
<dbReference type="Pfam" id="PF00703">
    <property type="entry name" value="Glyco_hydro_2"/>
    <property type="match status" value="1"/>
</dbReference>
<keyword evidence="4" id="KW-0732">Signal</keyword>
<dbReference type="GO" id="GO:0005975">
    <property type="term" value="P:carbohydrate metabolic process"/>
    <property type="evidence" value="ECO:0007669"/>
    <property type="project" value="InterPro"/>
</dbReference>
<feature type="domain" description="Beta-mannosidase-like galactose-binding" evidence="9">
    <location>
        <begin position="85"/>
        <end position="172"/>
    </location>
</feature>
<comment type="similarity">
    <text evidence="1">Belongs to the glycosyl hydrolase 2 family.</text>
</comment>
<evidence type="ECO:0000259" key="9">
    <source>
        <dbReference type="Pfam" id="PF22666"/>
    </source>
</evidence>
<dbReference type="PANTHER" id="PTHR42732:SF1">
    <property type="entry name" value="BETA-MANNOSIDASE"/>
    <property type="match status" value="1"/>
</dbReference>
<feature type="domain" description="Glycoside hydrolase family 2 immunoglobulin-like beta-sandwich" evidence="5">
    <location>
        <begin position="224"/>
        <end position="325"/>
    </location>
</feature>
<feature type="chain" id="PRO_5035302503" evidence="4">
    <location>
        <begin position="26"/>
        <end position="1006"/>
    </location>
</feature>
<feature type="domain" description="Glycoside hydrolase family 2 catalytic" evidence="6">
    <location>
        <begin position="335"/>
        <end position="467"/>
    </location>
</feature>
<dbReference type="InterPro" id="IPR051913">
    <property type="entry name" value="GH2_Domain-Containing"/>
</dbReference>
<dbReference type="EMBL" id="JAENIM010000039">
    <property type="protein sequence ID" value="MBK1791293.1"/>
    <property type="molecule type" value="Genomic_DNA"/>
</dbReference>
<dbReference type="InterPro" id="IPR006102">
    <property type="entry name" value="Ig-like_GH2"/>
</dbReference>
<feature type="domain" description="Glycoside hydrolase family 2" evidence="8">
    <location>
        <begin position="710"/>
        <end position="801"/>
    </location>
</feature>
<evidence type="ECO:0000313" key="11">
    <source>
        <dbReference type="Proteomes" id="UP000624703"/>
    </source>
</evidence>
<dbReference type="SUPFAM" id="SSF49785">
    <property type="entry name" value="Galactose-binding domain-like"/>
    <property type="match status" value="1"/>
</dbReference>
<dbReference type="InterPro" id="IPR040605">
    <property type="entry name" value="Glyco_hydro2_dom5"/>
</dbReference>
<keyword evidence="3" id="KW-0326">Glycosidase</keyword>
<dbReference type="InterPro" id="IPR006103">
    <property type="entry name" value="Glyco_hydro_2_cat"/>
</dbReference>
<dbReference type="Pfam" id="PF02836">
    <property type="entry name" value="Glyco_hydro_2_C"/>
    <property type="match status" value="1"/>
</dbReference>
<organism evidence="10 11">
    <name type="scientific">Persicirhabdus sediminis</name>
    <dbReference type="NCBI Taxonomy" id="454144"/>
    <lineage>
        <taxon>Bacteria</taxon>
        <taxon>Pseudomonadati</taxon>
        <taxon>Verrucomicrobiota</taxon>
        <taxon>Verrucomicrobiia</taxon>
        <taxon>Verrucomicrobiales</taxon>
        <taxon>Verrucomicrobiaceae</taxon>
        <taxon>Persicirhabdus</taxon>
    </lineage>
</organism>
<keyword evidence="2" id="KW-0378">Hydrolase</keyword>
<dbReference type="SUPFAM" id="SSF51445">
    <property type="entry name" value="(Trans)glycosidases"/>
    <property type="match status" value="1"/>
</dbReference>
<name>A0A8J7MF62_9BACT</name>
<reference evidence="10" key="1">
    <citation type="submission" date="2021-01" db="EMBL/GenBank/DDBJ databases">
        <title>Modified the classification status of verrucomicrobia.</title>
        <authorList>
            <person name="Feng X."/>
        </authorList>
    </citation>
    <scope>NUCLEOTIDE SEQUENCE</scope>
    <source>
        <strain evidence="10">_KCTC 22039</strain>
    </source>
</reference>
<evidence type="ECO:0000259" key="7">
    <source>
        <dbReference type="Pfam" id="PF16355"/>
    </source>
</evidence>
<feature type="domain" description="DUF4982" evidence="7">
    <location>
        <begin position="622"/>
        <end position="686"/>
    </location>
</feature>
<proteinExistence type="inferred from homology"/>
<evidence type="ECO:0000259" key="5">
    <source>
        <dbReference type="Pfam" id="PF00703"/>
    </source>
</evidence>
<evidence type="ECO:0000256" key="3">
    <source>
        <dbReference type="ARBA" id="ARBA00023295"/>
    </source>
</evidence>
<evidence type="ECO:0000259" key="6">
    <source>
        <dbReference type="Pfam" id="PF02836"/>
    </source>
</evidence>
<dbReference type="Gene3D" id="2.60.40.10">
    <property type="entry name" value="Immunoglobulins"/>
    <property type="match status" value="3"/>
</dbReference>
<evidence type="ECO:0000256" key="2">
    <source>
        <dbReference type="ARBA" id="ARBA00022801"/>
    </source>
</evidence>
<keyword evidence="11" id="KW-1185">Reference proteome</keyword>
<dbReference type="Pfam" id="PF16355">
    <property type="entry name" value="DUF4982"/>
    <property type="match status" value="1"/>
</dbReference>
<accession>A0A8J7MF62</accession>
<comment type="caution">
    <text evidence="10">The sequence shown here is derived from an EMBL/GenBank/DDBJ whole genome shotgun (WGS) entry which is preliminary data.</text>
</comment>
<dbReference type="InterPro" id="IPR054593">
    <property type="entry name" value="Beta-mannosidase-like_N2"/>
</dbReference>
<dbReference type="GO" id="GO:0004553">
    <property type="term" value="F:hydrolase activity, hydrolyzing O-glycosyl compounds"/>
    <property type="evidence" value="ECO:0007669"/>
    <property type="project" value="InterPro"/>
</dbReference>
<dbReference type="AlphaFoldDB" id="A0A8J7MF62"/>
<dbReference type="Gene3D" id="3.20.20.80">
    <property type="entry name" value="Glycosidases"/>
    <property type="match status" value="1"/>
</dbReference>
<evidence type="ECO:0000256" key="4">
    <source>
        <dbReference type="SAM" id="SignalP"/>
    </source>
</evidence>
<dbReference type="InterPro" id="IPR036156">
    <property type="entry name" value="Beta-gal/glucu_dom_sf"/>
</dbReference>
<dbReference type="InterPro" id="IPR017853">
    <property type="entry name" value="GH"/>
</dbReference>
<dbReference type="PANTHER" id="PTHR42732">
    <property type="entry name" value="BETA-GALACTOSIDASE"/>
    <property type="match status" value="1"/>
</dbReference>
<dbReference type="InterPro" id="IPR013783">
    <property type="entry name" value="Ig-like_fold"/>
</dbReference>
<protein>
    <submittedName>
        <fullName evidence="10">DUF4982 domain-containing protein</fullName>
    </submittedName>
</protein>
<dbReference type="Pfam" id="PF18565">
    <property type="entry name" value="Glyco_hydro2_C5"/>
    <property type="match status" value="1"/>
</dbReference>
<dbReference type="SUPFAM" id="SSF49303">
    <property type="entry name" value="beta-Galactosidase/glucuronidase domain"/>
    <property type="match status" value="1"/>
</dbReference>
<evidence type="ECO:0000259" key="8">
    <source>
        <dbReference type="Pfam" id="PF18565"/>
    </source>
</evidence>
<dbReference type="Pfam" id="PF22666">
    <property type="entry name" value="Glyco_hydro_2_N2"/>
    <property type="match status" value="1"/>
</dbReference>
<evidence type="ECO:0000313" key="10">
    <source>
        <dbReference type="EMBL" id="MBK1791293.1"/>
    </source>
</evidence>
<dbReference type="Gene3D" id="2.60.120.260">
    <property type="entry name" value="Galactose-binding domain-like"/>
    <property type="match status" value="1"/>
</dbReference>
<sequence length="1006" mass="112846">MRTPTKWSTLLAAAGVTTAFTTMLSAETLNFNPAWKFIKDDVEQGQKVDLDDSSWETVSAPHTFNDVDTFDDWSELGHVGERDQWDGRTWYRKHFVAPKEWDGKQIILEFEAIRQLSEVYINGVKLGGSENGFVPFGFNLSKHLKYGENNVIAVMADNSFVRDEEDQGHKWDAYEGGAKLPWNNPHWHPAHGGIYRNVKLHVKDAVHLTLPLYDNLETVGTYTYALDPSREKATIGVEPEVMNSSSESQSLEVISLVFDADGEQVLELKESAKLAAGEKKVIQMRAQLENPRLWEPASPHVYTVKTQLKVDGKVVDENQEPLGVRWMQFNPHTGFYINDRYVKMKGWGQKPTNEWPGLGAAQPDWMHYFTMQLMAEANGNMVRWGHCAGAKASLVASDQLGILTLQVGVDGEQDVEGHPWEVRAAAFRDMIIYFRNHPSIVVWEGGNRRVSRPHVVELTDFIKKYDPHGGRGYGHRSPDTVVGEFSNVSITMEGGGFREGMTPIEGEYNREESPRRVWDRQTPPYENWHAVGSYDLTAEQFALNQCWQWDKVSFRGHGGGANWIFSDSTSGGRVNTEVSRTSGEVDGVRLPKEAYYACRVIFSDEPDMHLLGHWNYPAGTKKTQYVISNAEEVELFLNGKSLGKQKRTVGTDVRNNKHPLIFSWADVPFEKGEVLAVAYIDGKEVCRHEKKSTGDAVALRITPILGPDGFQANGSDVALFDVEAVDKDGKRVLVWNGKVDFELSGPGIWRGGYNSGKIKTINHTYLDLESGINRVAVRSTLEPGEITLKVTTEKGLKAGSVSVKVNDAKVANGISGYMPPLPAAEPTERLAAPPAEDLEMAKRDKPLELAKVDGIVSDLTYTGPSPSGADIVKPMIGQPAFSDYPNPFKVIHPLVAESEQIRLPFHDWDYWAADVVGFVVDKDAWVYVGHVHSLPSPAWLDEFEKLDASLSLNNGKETHELYRKHFKANSEILIPSNLDMNQEQLKKIKQRHMHFRQMMIFVVEDK</sequence>
<dbReference type="InterPro" id="IPR032311">
    <property type="entry name" value="DUF4982"/>
</dbReference>
<gene>
    <name evidence="10" type="ORF">JIN82_09040</name>
</gene>
<dbReference type="Proteomes" id="UP000624703">
    <property type="component" value="Unassembled WGS sequence"/>
</dbReference>